<evidence type="ECO:0000313" key="1">
    <source>
        <dbReference type="EMBL" id="AYV85738.1"/>
    </source>
</evidence>
<gene>
    <name evidence="1" type="ORF">Satyrvirus35_4</name>
</gene>
<dbReference type="EMBL" id="MK072471">
    <property type="protein sequence ID" value="AYV85738.1"/>
    <property type="molecule type" value="Genomic_DNA"/>
</dbReference>
<accession>A0A3G5AF26</accession>
<protein>
    <submittedName>
        <fullName evidence="1">Uncharacterized protein</fullName>
    </submittedName>
</protein>
<name>A0A3G5AF26_9VIRU</name>
<proteinExistence type="predicted"/>
<organism evidence="1">
    <name type="scientific">Satyrvirus sp</name>
    <dbReference type="NCBI Taxonomy" id="2487771"/>
    <lineage>
        <taxon>Viruses</taxon>
        <taxon>Varidnaviria</taxon>
        <taxon>Bamfordvirae</taxon>
        <taxon>Nucleocytoviricota</taxon>
        <taxon>Megaviricetes</taxon>
        <taxon>Imitervirales</taxon>
        <taxon>Mimiviridae</taxon>
        <taxon>Megamimivirinae</taxon>
    </lineage>
</organism>
<sequence>MSRFLLYIYFKIYQLYCTIWKLIFKKFSRVILVYYFDGNNLKNITMNYYFGIGLSKFRTGVFYLKIFDENGVNHIAFEEKITNIKNIVLYDPLKNPPRRKNITFLNDETSLEVDLCALDNYKMNIEKLIVEPICDLKKILKFLGHDCTHVKIIEMRPFSKTLVDINEIHINQLYY</sequence>
<reference evidence="1" key="1">
    <citation type="submission" date="2018-10" db="EMBL/GenBank/DDBJ databases">
        <title>Hidden diversity of soil giant viruses.</title>
        <authorList>
            <person name="Schulz F."/>
            <person name="Alteio L."/>
            <person name="Goudeau D."/>
            <person name="Ryan E.M."/>
            <person name="Malmstrom R.R."/>
            <person name="Blanchard J."/>
            <person name="Woyke T."/>
        </authorList>
    </citation>
    <scope>NUCLEOTIDE SEQUENCE</scope>
    <source>
        <strain evidence="1">SAV1</strain>
    </source>
</reference>